<proteinExistence type="predicted"/>
<dbReference type="EMBL" id="PVSR01000018">
    <property type="protein sequence ID" value="PRW63195.1"/>
    <property type="molecule type" value="Genomic_DNA"/>
</dbReference>
<gene>
    <name evidence="1" type="ORF">CEP50_11600</name>
</gene>
<protein>
    <submittedName>
        <fullName evidence="1">Uncharacterized protein</fullName>
    </submittedName>
</protein>
<dbReference type="RefSeq" id="WP_106113967.1">
    <property type="nucleotide sequence ID" value="NZ_PVSR01000018.1"/>
</dbReference>
<reference evidence="1 2" key="1">
    <citation type="submission" date="2018-03" db="EMBL/GenBank/DDBJ databases">
        <title>Actinopolyspora mortivallis from Sahara, screening for active biomolecules.</title>
        <authorList>
            <person name="Selama O."/>
            <person name="Wellington E.M.H."/>
            <person name="Hacene H."/>
        </authorList>
    </citation>
    <scope>NUCLEOTIDE SEQUENCE [LARGE SCALE GENOMIC DNA]</scope>
    <source>
        <strain evidence="1 2">M5A</strain>
    </source>
</reference>
<organism evidence="1 2">
    <name type="scientific">Actinopolyspora mortivallis</name>
    <dbReference type="NCBI Taxonomy" id="33906"/>
    <lineage>
        <taxon>Bacteria</taxon>
        <taxon>Bacillati</taxon>
        <taxon>Actinomycetota</taxon>
        <taxon>Actinomycetes</taxon>
        <taxon>Actinopolysporales</taxon>
        <taxon>Actinopolysporaceae</taxon>
        <taxon>Actinopolyspora</taxon>
    </lineage>
</organism>
<evidence type="ECO:0000313" key="2">
    <source>
        <dbReference type="Proteomes" id="UP000239352"/>
    </source>
</evidence>
<dbReference type="AlphaFoldDB" id="A0A2T0GVQ1"/>
<sequence>MSDPFLESVATALAGQAAVALGSAGKAALVKVRELLRRKSEQDQRARAALETVENDAPERAEVATLVRQLRLLESADEEFSGRLRAEGAPIHRELNGGTHTVTNQFSGDAKNVVQGERFDRIEFH</sequence>
<accession>A0A2T0GVQ1</accession>
<comment type="caution">
    <text evidence="1">The sequence shown here is derived from an EMBL/GenBank/DDBJ whole genome shotgun (WGS) entry which is preliminary data.</text>
</comment>
<dbReference type="InParanoid" id="A0A2T0GVQ1"/>
<keyword evidence="2" id="KW-1185">Reference proteome</keyword>
<dbReference type="Proteomes" id="UP000239352">
    <property type="component" value="Unassembled WGS sequence"/>
</dbReference>
<name>A0A2T0GVQ1_ACTMO</name>
<evidence type="ECO:0000313" key="1">
    <source>
        <dbReference type="EMBL" id="PRW63195.1"/>
    </source>
</evidence>